<dbReference type="RefSeq" id="WP_133610012.1">
    <property type="nucleotide sequence ID" value="NZ_SNZC01000003.1"/>
</dbReference>
<dbReference type="AlphaFoldDB" id="A0A562KNW6"/>
<proteinExistence type="predicted"/>
<comment type="caution">
    <text evidence="1">The sequence shown here is derived from an EMBL/GenBank/DDBJ whole genome shotgun (WGS) entry which is preliminary data.</text>
</comment>
<protein>
    <submittedName>
        <fullName evidence="1">Uncharacterized protein</fullName>
    </submittedName>
</protein>
<gene>
    <name evidence="1" type="ORF">IP97_00452</name>
</gene>
<organism evidence="1 2">
    <name type="scientific">Flavobacterium cheniae</name>
    <dbReference type="NCBI Taxonomy" id="295428"/>
    <lineage>
        <taxon>Bacteria</taxon>
        <taxon>Pseudomonadati</taxon>
        <taxon>Bacteroidota</taxon>
        <taxon>Flavobacteriia</taxon>
        <taxon>Flavobacteriales</taxon>
        <taxon>Flavobacteriaceae</taxon>
        <taxon>Flavobacterium</taxon>
    </lineage>
</organism>
<dbReference type="Proteomes" id="UP000315312">
    <property type="component" value="Unassembled WGS sequence"/>
</dbReference>
<evidence type="ECO:0000313" key="1">
    <source>
        <dbReference type="EMBL" id="TWH97027.1"/>
    </source>
</evidence>
<keyword evidence="2" id="KW-1185">Reference proteome</keyword>
<evidence type="ECO:0000313" key="2">
    <source>
        <dbReference type="Proteomes" id="UP000315312"/>
    </source>
</evidence>
<name>A0A562KNW6_9FLAO</name>
<sequence>MIRLAFIVLFFSTFSTAQKKEYVLDIDGSESNFQALFKKHPNNSMEFRVKKDSGKVFQISAPKYEIYKVNHDVVLKNISKIHKEIHKDSLTYLIQYFYKDDRTFFDEENKFLDKNGSYLKFIINMKRNVEKINPHIKVLFVFEKGINISIVGNRKSFVIDEDLFFKNQFLKKSILCGSFLLIKPNGELLVRNGEYRLDKMAEHFNSEIWDAIFKQ</sequence>
<accession>A0A562KNW6</accession>
<dbReference type="EMBL" id="VLKM01000002">
    <property type="protein sequence ID" value="TWH97027.1"/>
    <property type="molecule type" value="Genomic_DNA"/>
</dbReference>
<reference evidence="1 2" key="1">
    <citation type="journal article" date="2015" name="Stand. Genomic Sci.">
        <title>Genomic Encyclopedia of Bacterial and Archaeal Type Strains, Phase III: the genomes of soil and plant-associated and newly described type strains.</title>
        <authorList>
            <person name="Whitman W.B."/>
            <person name="Woyke T."/>
            <person name="Klenk H.P."/>
            <person name="Zhou Y."/>
            <person name="Lilburn T.G."/>
            <person name="Beck B.J."/>
            <person name="De Vos P."/>
            <person name="Vandamme P."/>
            <person name="Eisen J.A."/>
            <person name="Garrity G."/>
            <person name="Hugenholtz P."/>
            <person name="Kyrpides N.C."/>
        </authorList>
    </citation>
    <scope>NUCLEOTIDE SEQUENCE [LARGE SCALE GENOMIC DNA]</scope>
    <source>
        <strain evidence="1 2">CGMCC 1.6844</strain>
    </source>
</reference>
<dbReference type="OrthoDB" id="1445822at2"/>